<gene>
    <name evidence="1" type="ORF">PFFCH_01513</name>
</gene>
<protein>
    <submittedName>
        <fullName evidence="1">Uncharacterized protein</fullName>
    </submittedName>
</protein>
<evidence type="ECO:0000313" key="2">
    <source>
        <dbReference type="Proteomes" id="UP000030656"/>
    </source>
</evidence>
<reference evidence="1 2" key="2">
    <citation type="submission" date="2013-02" db="EMBL/GenBank/DDBJ databases">
        <title>The Genome Sequence of Plasmodium falciparum FCH/4.</title>
        <authorList>
            <consortium name="The Broad Institute Genome Sequencing Platform"/>
            <consortium name="The Broad Institute Genome Sequencing Center for Infectious Disease"/>
            <person name="Neafsey D."/>
            <person name="Cheeseman I."/>
            <person name="Volkman S."/>
            <person name="Adams J."/>
            <person name="Walker B."/>
            <person name="Young S.K."/>
            <person name="Zeng Q."/>
            <person name="Gargeya S."/>
            <person name="Fitzgerald M."/>
            <person name="Haas B."/>
            <person name="Abouelleil A."/>
            <person name="Alvarado L."/>
            <person name="Arachchi H.M."/>
            <person name="Berlin A.M."/>
            <person name="Chapman S.B."/>
            <person name="Dewar J."/>
            <person name="Goldberg J."/>
            <person name="Griggs A."/>
            <person name="Gujja S."/>
            <person name="Hansen M."/>
            <person name="Howarth C."/>
            <person name="Imamovic A."/>
            <person name="Larimer J."/>
            <person name="McCowan C."/>
            <person name="Murphy C."/>
            <person name="Neiman D."/>
            <person name="Pearson M."/>
            <person name="Priest M."/>
            <person name="Roberts A."/>
            <person name="Saif S."/>
            <person name="Shea T."/>
            <person name="Sisk P."/>
            <person name="Sykes S."/>
            <person name="Wortman J."/>
            <person name="Nusbaum C."/>
            <person name="Birren B."/>
        </authorList>
    </citation>
    <scope>NUCLEOTIDE SEQUENCE [LARGE SCALE GENOMIC DNA]</scope>
    <source>
        <strain evidence="1 2">FCH/4</strain>
    </source>
</reference>
<sequence length="171" mass="20996">MLYLSNVCNNIYYFLNDYSIFEEFKNLDIFMNIHLPFEHLSLPLCDEKTFRNKNFANFYFKPIYYYSLPYKIIHAWYTGPAHIYFNHPYIPDFIKLICLREKNVLRRKEIIFWYDEDIVLNNILKIKDILKCSNDFLCTPYVSHLIGKQLILRKYFITKFFNDKMKLYIDN</sequence>
<reference evidence="1 2" key="1">
    <citation type="submission" date="2013-02" db="EMBL/GenBank/DDBJ databases">
        <title>The Genome Annotation of Plasmodium falciparum FCH/4.</title>
        <authorList>
            <consortium name="The Broad Institute Genome Sequencing Platform"/>
            <consortium name="The Broad Institute Genome Sequencing Center for Infectious Disease"/>
            <person name="Neafsey D."/>
            <person name="Hoffman S."/>
            <person name="Volkman S."/>
            <person name="Rosenthal P."/>
            <person name="Walker B."/>
            <person name="Young S.K."/>
            <person name="Zeng Q."/>
            <person name="Gargeya S."/>
            <person name="Fitzgerald M."/>
            <person name="Haas B."/>
            <person name="Abouelleil A."/>
            <person name="Allen A.W."/>
            <person name="Alvarado L."/>
            <person name="Arachchi H.M."/>
            <person name="Berlin A.M."/>
            <person name="Chapman S.B."/>
            <person name="Gainer-Dewar J."/>
            <person name="Goldberg J."/>
            <person name="Griggs A."/>
            <person name="Gujja S."/>
            <person name="Hansen M."/>
            <person name="Howarth C."/>
            <person name="Imamovic A."/>
            <person name="Ireland A."/>
            <person name="Larimer J."/>
            <person name="McCowan C."/>
            <person name="Murphy C."/>
            <person name="Pearson M."/>
            <person name="Poon T.W."/>
            <person name="Priest M."/>
            <person name="Roberts A."/>
            <person name="Saif S."/>
            <person name="Shea T."/>
            <person name="Sisk P."/>
            <person name="Sykes S."/>
            <person name="Wortman J."/>
            <person name="Nusbaum C."/>
            <person name="Birren B."/>
        </authorList>
    </citation>
    <scope>NUCLEOTIDE SEQUENCE [LARGE SCALE GENOMIC DNA]</scope>
    <source>
        <strain evidence="1 2">FCH/4</strain>
    </source>
</reference>
<proteinExistence type="predicted"/>
<evidence type="ECO:0000313" key="1">
    <source>
        <dbReference type="EMBL" id="ETW31074.1"/>
    </source>
</evidence>
<organism evidence="1 2">
    <name type="scientific">Plasmodium falciparum FCH/4</name>
    <dbReference type="NCBI Taxonomy" id="1036724"/>
    <lineage>
        <taxon>Eukaryota</taxon>
        <taxon>Sar</taxon>
        <taxon>Alveolata</taxon>
        <taxon>Apicomplexa</taxon>
        <taxon>Aconoidasida</taxon>
        <taxon>Haemosporida</taxon>
        <taxon>Plasmodiidae</taxon>
        <taxon>Plasmodium</taxon>
        <taxon>Plasmodium (Laverania)</taxon>
    </lineage>
</organism>
<dbReference type="EMBL" id="KI927874">
    <property type="protein sequence ID" value="ETW31074.1"/>
    <property type="molecule type" value="Genomic_DNA"/>
</dbReference>
<dbReference type="AlphaFoldDB" id="A0A024VQQ5"/>
<name>A0A024VQQ5_PLAFA</name>
<dbReference type="Proteomes" id="UP000030656">
    <property type="component" value="Unassembled WGS sequence"/>
</dbReference>
<accession>A0A024VQQ5</accession>